<dbReference type="InterPro" id="IPR005467">
    <property type="entry name" value="His_kinase_dom"/>
</dbReference>
<sequence>MSRRKKVSHFIWRMVLVFALPVFGHSQSNDSFGETIPAEGKEIGFYSNIAQRLFLPKVNFVENFKDKPTELIVGFVRSTSEPLVIYRWDGRIEGIYADYLSVLARLLKIPIQLRVFDNYQQAKKALDAGYIQLLAQTSASLSATVRKGNESKPILIQPLVMLIKKEKIYYKADELRVLVAHEEPREVLDKIRQSYREVTIVKSTQEALQEILADKADAFISGQAQMAYQFTFRSLPSSLVWHHVDYASTLENNFIIRANDPWMEDVNRALNELSKTIKNVVYERWIAGIVPVLNSENINFSREEKNWLLRHPVINVVVKHNSSPYSYKNANGQIIGMNIDILRLVGEKTGVHFNLITVDNSADIIDNLQQGNAEMALSLVSNEERKKWLLFSHPYSSFEWVMITRNYRNAPKSLQQLRHRKIVVVRGHILLTEFDHEPDIELIEVENMDKAIEMVLAGAADAALDNFVSANYLQSSRYGDSILINSLNRDLLHARYAVVADYAPLVNILNKAIDALSPKDLRYLHQKWLSPVTFFTSYSVLRLSSWIILWGSLLSMISITSIFWGSWLTRQIRKRKAAKNALQNSLAYWETLFNTIPAPMFVCDPIMNITAANPWFLHEMGDLPRERIIGHSLFSQGFFRADDEVEIFTQFLSCLSGAPAYFSDCSISIQGQMREVYLWLEHYRDAEGIVQGIIGGWFDITERKLLARELRTERDKAKRASNEKSAFLAHISHEIRTALYVIIGILELEVRQLPENVPLHTASRAANSLLGVIGDVLDFTRIESGTVTLNLQPVALYALLEQCAEPFCAIAQDKGLGFTLELTIPKQNYYLLDATRITQVINNLLSNAVKFTDEGFIALRAGLQRVANSETEMLSLYVQDTGCGIPEHMYSEILQPYVQVEADSRGTGLGLPISIQLMALMDGTLTLQAAPGGGTLAHMDLPLKQSELQEEEASPTRIIQPESLNILLVDDLPANLQVLSLQLAASKHRVTLAEGAEQALTLMEENYFDMVLTDCQMPGMNGYELTRVLRTSSAQRNLPPQVILGCTANAFSSELSLCLAAGMDGVLVKPLTQDHLLSEIARYYQLVNSQNELSFDGISALASGDKQKEYQLLQAILEGIEQDLATLHNLRSTAIDEEALSLHVHRMKGVFALLCYQPALRVCWRIEKGGFCADSQTLETLFYYTDTFRVAVNGRLNEHNDLAKTNTIALSENSMI</sequence>
<feature type="modified residue" description="4-aspartylphosphate" evidence="14">
    <location>
        <position position="1014"/>
    </location>
</feature>
<dbReference type="InterPro" id="IPR001638">
    <property type="entry name" value="Solute-binding_3/MltF_N"/>
</dbReference>
<evidence type="ECO:0000256" key="16">
    <source>
        <dbReference type="SAM" id="SignalP"/>
    </source>
</evidence>
<name>A0AA95GFH7_9GAMM</name>
<evidence type="ECO:0000256" key="15">
    <source>
        <dbReference type="SAM" id="Phobius"/>
    </source>
</evidence>
<dbReference type="Pfam" id="PF00512">
    <property type="entry name" value="HisKA"/>
    <property type="match status" value="1"/>
</dbReference>
<feature type="transmembrane region" description="Helical" evidence="15">
    <location>
        <begin position="546"/>
        <end position="569"/>
    </location>
</feature>
<keyword evidence="10" id="KW-0547">Nucleotide-binding</keyword>
<gene>
    <name evidence="19" type="ORF">QE207_15380</name>
</gene>
<dbReference type="InterPro" id="IPR036097">
    <property type="entry name" value="HisK_dim/P_sf"/>
</dbReference>
<accession>A0AA95GFH7</accession>
<dbReference type="Proteomes" id="UP001177597">
    <property type="component" value="Chromosome"/>
</dbReference>
<dbReference type="CDD" id="cd00130">
    <property type="entry name" value="PAS"/>
    <property type="match status" value="1"/>
</dbReference>
<evidence type="ECO:0000256" key="1">
    <source>
        <dbReference type="ARBA" id="ARBA00000085"/>
    </source>
</evidence>
<dbReference type="Pfam" id="PF01627">
    <property type="entry name" value="Hpt"/>
    <property type="match status" value="1"/>
</dbReference>
<evidence type="ECO:0000259" key="18">
    <source>
        <dbReference type="PROSITE" id="PS50110"/>
    </source>
</evidence>
<dbReference type="InterPro" id="IPR011006">
    <property type="entry name" value="CheY-like_superfamily"/>
</dbReference>
<dbReference type="SUPFAM" id="SSF47384">
    <property type="entry name" value="Homodimeric domain of signal transducing histidine kinase"/>
    <property type="match status" value="1"/>
</dbReference>
<keyword evidence="8 15" id="KW-0812">Transmembrane</keyword>
<dbReference type="SUPFAM" id="SSF55874">
    <property type="entry name" value="ATPase domain of HSP90 chaperone/DNA topoisomerase II/histidine kinase"/>
    <property type="match status" value="1"/>
</dbReference>
<dbReference type="InterPro" id="IPR008207">
    <property type="entry name" value="Sig_transdc_His_kin_Hpt_dom"/>
</dbReference>
<dbReference type="InterPro" id="IPR035965">
    <property type="entry name" value="PAS-like_dom_sf"/>
</dbReference>
<dbReference type="InterPro" id="IPR036890">
    <property type="entry name" value="HATPase_C_sf"/>
</dbReference>
<keyword evidence="5" id="KW-0997">Cell inner membrane</keyword>
<dbReference type="Gene3D" id="1.10.287.130">
    <property type="match status" value="1"/>
</dbReference>
<dbReference type="Gene3D" id="3.30.565.10">
    <property type="entry name" value="Histidine kinase-like ATPase, C-terminal domain"/>
    <property type="match status" value="1"/>
</dbReference>
<evidence type="ECO:0000256" key="12">
    <source>
        <dbReference type="ARBA" id="ARBA00023012"/>
    </source>
</evidence>
<dbReference type="SUPFAM" id="SSF52172">
    <property type="entry name" value="CheY-like"/>
    <property type="match status" value="1"/>
</dbReference>
<protein>
    <recommendedName>
        <fullName evidence="3">histidine kinase</fullName>
        <ecNumber evidence="3">2.7.13.3</ecNumber>
    </recommendedName>
</protein>
<dbReference type="CDD" id="cd00082">
    <property type="entry name" value="HisKA"/>
    <property type="match status" value="1"/>
</dbReference>
<keyword evidence="10" id="KW-0067">ATP-binding</keyword>
<dbReference type="GO" id="GO:0005886">
    <property type="term" value="C:plasma membrane"/>
    <property type="evidence" value="ECO:0007669"/>
    <property type="project" value="UniProtKB-SubCell"/>
</dbReference>
<keyword evidence="12" id="KW-0902">Two-component regulatory system</keyword>
<keyword evidence="9" id="KW-0418">Kinase</keyword>
<feature type="chain" id="PRO_5041652961" description="histidine kinase" evidence="16">
    <location>
        <begin position="25"/>
        <end position="1216"/>
    </location>
</feature>
<dbReference type="Pfam" id="PF08448">
    <property type="entry name" value="PAS_4"/>
    <property type="match status" value="1"/>
</dbReference>
<keyword evidence="13 15" id="KW-0472">Membrane</keyword>
<keyword evidence="11 15" id="KW-1133">Transmembrane helix</keyword>
<feature type="domain" description="Response regulatory" evidence="18">
    <location>
        <begin position="965"/>
        <end position="1084"/>
    </location>
</feature>
<evidence type="ECO:0000256" key="8">
    <source>
        <dbReference type="ARBA" id="ARBA00022692"/>
    </source>
</evidence>
<comment type="subcellular location">
    <subcellularLocation>
        <location evidence="2">Cell inner membrane</location>
        <topology evidence="2">Multi-pass membrane protein</topology>
    </subcellularLocation>
</comment>
<comment type="catalytic activity">
    <reaction evidence="1">
        <text>ATP + protein L-histidine = ADP + protein N-phospho-L-histidine.</text>
        <dbReference type="EC" id="2.7.13.3"/>
    </reaction>
</comment>
<dbReference type="EC" id="2.7.13.3" evidence="3"/>
<dbReference type="SUPFAM" id="SSF53850">
    <property type="entry name" value="Periplasmic binding protein-like II"/>
    <property type="match status" value="2"/>
</dbReference>
<evidence type="ECO:0000313" key="20">
    <source>
        <dbReference type="Proteomes" id="UP001177597"/>
    </source>
</evidence>
<dbReference type="SMART" id="SM00448">
    <property type="entry name" value="REC"/>
    <property type="match status" value="1"/>
</dbReference>
<dbReference type="InterPro" id="IPR036641">
    <property type="entry name" value="HPT_dom_sf"/>
</dbReference>
<keyword evidence="6 14" id="KW-0597">Phosphoprotein</keyword>
<dbReference type="PANTHER" id="PTHR43047">
    <property type="entry name" value="TWO-COMPONENT HISTIDINE PROTEIN KINASE"/>
    <property type="match status" value="1"/>
</dbReference>
<dbReference type="SUPFAM" id="SSF55785">
    <property type="entry name" value="PYP-like sensor domain (PAS domain)"/>
    <property type="match status" value="1"/>
</dbReference>
<dbReference type="InterPro" id="IPR001789">
    <property type="entry name" value="Sig_transdc_resp-reg_receiver"/>
</dbReference>
<evidence type="ECO:0000256" key="5">
    <source>
        <dbReference type="ARBA" id="ARBA00022519"/>
    </source>
</evidence>
<evidence type="ECO:0000256" key="2">
    <source>
        <dbReference type="ARBA" id="ARBA00004429"/>
    </source>
</evidence>
<evidence type="ECO:0000256" key="6">
    <source>
        <dbReference type="ARBA" id="ARBA00022553"/>
    </source>
</evidence>
<dbReference type="PANTHER" id="PTHR43047:SF78">
    <property type="entry name" value="SENSORY_REGULATORY PROTEIN RPFC"/>
    <property type="match status" value="1"/>
</dbReference>
<evidence type="ECO:0000256" key="13">
    <source>
        <dbReference type="ARBA" id="ARBA00023136"/>
    </source>
</evidence>
<evidence type="ECO:0000313" key="19">
    <source>
        <dbReference type="EMBL" id="WGL95029.1"/>
    </source>
</evidence>
<dbReference type="EMBL" id="CP123498">
    <property type="protein sequence ID" value="WGL95029.1"/>
    <property type="molecule type" value="Genomic_DNA"/>
</dbReference>
<evidence type="ECO:0000259" key="17">
    <source>
        <dbReference type="PROSITE" id="PS50109"/>
    </source>
</evidence>
<dbReference type="SMART" id="SM00388">
    <property type="entry name" value="HisKA"/>
    <property type="match status" value="1"/>
</dbReference>
<dbReference type="Pfam" id="PF00072">
    <property type="entry name" value="Response_reg"/>
    <property type="match status" value="1"/>
</dbReference>
<dbReference type="InterPro" id="IPR004358">
    <property type="entry name" value="Sig_transdc_His_kin-like_C"/>
</dbReference>
<dbReference type="NCBIfam" id="TIGR00229">
    <property type="entry name" value="sensory_box"/>
    <property type="match status" value="1"/>
</dbReference>
<keyword evidence="7" id="KW-0808">Transferase</keyword>
<dbReference type="PRINTS" id="PR00344">
    <property type="entry name" value="BCTRLSENSOR"/>
</dbReference>
<dbReference type="SMART" id="SM00387">
    <property type="entry name" value="HATPase_c"/>
    <property type="match status" value="1"/>
</dbReference>
<evidence type="ECO:0000256" key="3">
    <source>
        <dbReference type="ARBA" id="ARBA00012438"/>
    </source>
</evidence>
<dbReference type="RefSeq" id="WP_280629107.1">
    <property type="nucleotide sequence ID" value="NZ_CP123498.1"/>
</dbReference>
<dbReference type="AlphaFoldDB" id="A0AA95GFH7"/>
<evidence type="ECO:0000256" key="11">
    <source>
        <dbReference type="ARBA" id="ARBA00022989"/>
    </source>
</evidence>
<dbReference type="PROSITE" id="PS50109">
    <property type="entry name" value="HIS_KIN"/>
    <property type="match status" value="1"/>
</dbReference>
<dbReference type="Pfam" id="PF00497">
    <property type="entry name" value="SBP_bac_3"/>
    <property type="match status" value="1"/>
</dbReference>
<dbReference type="Gene3D" id="1.20.120.160">
    <property type="entry name" value="HPT domain"/>
    <property type="match status" value="1"/>
</dbReference>
<evidence type="ECO:0000256" key="10">
    <source>
        <dbReference type="ARBA" id="ARBA00022840"/>
    </source>
</evidence>
<dbReference type="Gene3D" id="3.40.190.10">
    <property type="entry name" value="Periplasmic binding protein-like II"/>
    <property type="match status" value="4"/>
</dbReference>
<keyword evidence="4" id="KW-1003">Cell membrane</keyword>
<evidence type="ECO:0000256" key="4">
    <source>
        <dbReference type="ARBA" id="ARBA00022475"/>
    </source>
</evidence>
<dbReference type="SUPFAM" id="SSF47226">
    <property type="entry name" value="Histidine-containing phosphotransfer domain, HPT domain"/>
    <property type="match status" value="1"/>
</dbReference>
<feature type="domain" description="Histidine kinase" evidence="17">
    <location>
        <begin position="730"/>
        <end position="945"/>
    </location>
</feature>
<dbReference type="SMART" id="SM00062">
    <property type="entry name" value="PBPb"/>
    <property type="match status" value="1"/>
</dbReference>
<organism evidence="19 20">
    <name type="scientific">Arsenophonus nasoniae</name>
    <name type="common">son-killer infecting Nasonia vitripennis</name>
    <dbReference type="NCBI Taxonomy" id="638"/>
    <lineage>
        <taxon>Bacteria</taxon>
        <taxon>Pseudomonadati</taxon>
        <taxon>Pseudomonadota</taxon>
        <taxon>Gammaproteobacteria</taxon>
        <taxon>Enterobacterales</taxon>
        <taxon>Morganellaceae</taxon>
        <taxon>Arsenophonus</taxon>
    </lineage>
</organism>
<feature type="signal peptide" evidence="16">
    <location>
        <begin position="1"/>
        <end position="24"/>
    </location>
</feature>
<dbReference type="InterPro" id="IPR000014">
    <property type="entry name" value="PAS"/>
</dbReference>
<dbReference type="GO" id="GO:0000155">
    <property type="term" value="F:phosphorelay sensor kinase activity"/>
    <property type="evidence" value="ECO:0007669"/>
    <property type="project" value="InterPro"/>
</dbReference>
<proteinExistence type="predicted"/>
<dbReference type="CDD" id="cd17546">
    <property type="entry name" value="REC_hyHK_CKI1_RcsC-like"/>
    <property type="match status" value="1"/>
</dbReference>
<dbReference type="Gene3D" id="3.30.450.20">
    <property type="entry name" value="PAS domain"/>
    <property type="match status" value="1"/>
</dbReference>
<dbReference type="InterPro" id="IPR013656">
    <property type="entry name" value="PAS_4"/>
</dbReference>
<evidence type="ECO:0000256" key="7">
    <source>
        <dbReference type="ARBA" id="ARBA00022679"/>
    </source>
</evidence>
<dbReference type="InterPro" id="IPR003661">
    <property type="entry name" value="HisK_dim/P_dom"/>
</dbReference>
<evidence type="ECO:0000256" key="14">
    <source>
        <dbReference type="PROSITE-ProRule" id="PRU00169"/>
    </source>
</evidence>
<reference evidence="19" key="1">
    <citation type="submission" date="2023-04" db="EMBL/GenBank/DDBJ databases">
        <title>Genome dynamics across the evolutionary transition to endosymbiosis.</title>
        <authorList>
            <person name="Siozios S."/>
            <person name="Nadal-Jimenez P."/>
            <person name="Azagi T."/>
            <person name="Sprong H."/>
            <person name="Frost C.L."/>
            <person name="Parratt S.R."/>
            <person name="Taylor G."/>
            <person name="Brettell L."/>
            <person name="Lew K.C."/>
            <person name="Croft L."/>
            <person name="King K.C."/>
            <person name="Brockhurst M.A."/>
            <person name="Hypsa V."/>
            <person name="Novakova E."/>
            <person name="Darby A.C."/>
            <person name="Hurst G.D.D."/>
        </authorList>
    </citation>
    <scope>NUCLEOTIDE SEQUENCE</scope>
    <source>
        <strain evidence="19">AIh</strain>
    </source>
</reference>
<dbReference type="PROSITE" id="PS50110">
    <property type="entry name" value="RESPONSE_REGULATORY"/>
    <property type="match status" value="1"/>
</dbReference>
<dbReference type="Gene3D" id="3.40.50.2300">
    <property type="match status" value="1"/>
</dbReference>
<evidence type="ECO:0000256" key="9">
    <source>
        <dbReference type="ARBA" id="ARBA00022777"/>
    </source>
</evidence>
<keyword evidence="16" id="KW-0732">Signal</keyword>
<dbReference type="InterPro" id="IPR003594">
    <property type="entry name" value="HATPase_dom"/>
</dbReference>
<dbReference type="Pfam" id="PF02518">
    <property type="entry name" value="HATPase_c"/>
    <property type="match status" value="1"/>
</dbReference>